<dbReference type="Proteomes" id="UP000249396">
    <property type="component" value="Unassembled WGS sequence"/>
</dbReference>
<keyword evidence="1" id="KW-1133">Transmembrane helix</keyword>
<accession>A0A2W4R869</accession>
<sequence>MAVESSDMLRVRLVLPAALVFLVTTVGTVGYVWLGREQGATWLDALFMTVTTITTIGYGEIIHLSSVGRIFTMFVAIFGIGSLFYSLTIVMDYLVSRRINDPLGAKRMQREIDKLKSHIIIAGLGRVGKQAAAELYESNIPFIIVDPGTEAQHFAHQ</sequence>
<evidence type="ECO:0000313" key="4">
    <source>
        <dbReference type="Proteomes" id="UP000249396"/>
    </source>
</evidence>
<feature type="transmembrane region" description="Helical" evidence="1">
    <location>
        <begin position="46"/>
        <end position="64"/>
    </location>
</feature>
<dbReference type="Gene3D" id="3.40.50.720">
    <property type="entry name" value="NAD(P)-binding Rossmann-like Domain"/>
    <property type="match status" value="1"/>
</dbReference>
<evidence type="ECO:0000256" key="1">
    <source>
        <dbReference type="SAM" id="Phobius"/>
    </source>
</evidence>
<dbReference type="PANTHER" id="PTHR43833:SF9">
    <property type="entry name" value="POTASSIUM CHANNEL PROTEIN YUGO-RELATED"/>
    <property type="match status" value="1"/>
</dbReference>
<dbReference type="Gene3D" id="1.10.287.70">
    <property type="match status" value="1"/>
</dbReference>
<protein>
    <recommendedName>
        <fullName evidence="2">Potassium channel domain-containing protein</fullName>
    </recommendedName>
</protein>
<dbReference type="InterPro" id="IPR050721">
    <property type="entry name" value="Trk_Ktr_HKT_K-transport"/>
</dbReference>
<organism evidence="3 4">
    <name type="scientific">Candidatus Methylumidiphilus alinenensis</name>
    <dbReference type="NCBI Taxonomy" id="2202197"/>
    <lineage>
        <taxon>Bacteria</taxon>
        <taxon>Pseudomonadati</taxon>
        <taxon>Pseudomonadota</taxon>
        <taxon>Gammaproteobacteria</taxon>
        <taxon>Methylococcales</taxon>
        <taxon>Candidatus Methylumidiphilus</taxon>
    </lineage>
</organism>
<keyword evidence="1" id="KW-0472">Membrane</keyword>
<dbReference type="InterPro" id="IPR013099">
    <property type="entry name" value="K_chnl_dom"/>
</dbReference>
<dbReference type="EMBL" id="QJPH01000294">
    <property type="protein sequence ID" value="PZN79643.1"/>
    <property type="molecule type" value="Genomic_DNA"/>
</dbReference>
<dbReference type="Pfam" id="PF07885">
    <property type="entry name" value="Ion_trans_2"/>
    <property type="match status" value="1"/>
</dbReference>
<gene>
    <name evidence="3" type="ORF">DM484_10970</name>
</gene>
<dbReference type="PANTHER" id="PTHR43833">
    <property type="entry name" value="POTASSIUM CHANNEL PROTEIN 2-RELATED-RELATED"/>
    <property type="match status" value="1"/>
</dbReference>
<reference evidence="3 4" key="1">
    <citation type="journal article" date="2018" name="Aquat. Microb. Ecol.">
        <title>Gammaproteobacterial methanotrophs dominate.</title>
        <authorList>
            <person name="Rissanen A.J."/>
            <person name="Saarenheimo J."/>
            <person name="Tiirola M."/>
            <person name="Peura S."/>
            <person name="Aalto S.L."/>
            <person name="Karvinen A."/>
            <person name="Nykanen H."/>
        </authorList>
    </citation>
    <scope>NUCLEOTIDE SEQUENCE [LARGE SCALE GENOMIC DNA]</scope>
    <source>
        <strain evidence="3">AMbin10</strain>
    </source>
</reference>
<evidence type="ECO:0000259" key="2">
    <source>
        <dbReference type="Pfam" id="PF07885"/>
    </source>
</evidence>
<name>A0A2W4R869_9GAMM</name>
<comment type="caution">
    <text evidence="3">The sequence shown here is derived from an EMBL/GenBank/DDBJ whole genome shotgun (WGS) entry which is preliminary data.</text>
</comment>
<feature type="non-terminal residue" evidence="3">
    <location>
        <position position="157"/>
    </location>
</feature>
<feature type="domain" description="Potassium channel" evidence="2">
    <location>
        <begin position="20"/>
        <end position="95"/>
    </location>
</feature>
<dbReference type="SUPFAM" id="SSF81324">
    <property type="entry name" value="Voltage-gated potassium channels"/>
    <property type="match status" value="1"/>
</dbReference>
<dbReference type="AlphaFoldDB" id="A0A2W4R869"/>
<feature type="transmembrane region" description="Helical" evidence="1">
    <location>
        <begin position="70"/>
        <end position="95"/>
    </location>
</feature>
<proteinExistence type="predicted"/>
<evidence type="ECO:0000313" key="3">
    <source>
        <dbReference type="EMBL" id="PZN79643.1"/>
    </source>
</evidence>
<keyword evidence="1" id="KW-0812">Transmembrane</keyword>
<feature type="transmembrane region" description="Helical" evidence="1">
    <location>
        <begin position="13"/>
        <end position="34"/>
    </location>
</feature>